<evidence type="ECO:0000256" key="2">
    <source>
        <dbReference type="ARBA" id="ARBA00023235"/>
    </source>
</evidence>
<gene>
    <name evidence="5" type="primary">rpiB</name>
    <name evidence="5" type="ORF">GC105_14605</name>
</gene>
<dbReference type="RefSeq" id="WP_152806325.1">
    <property type="nucleotide sequence ID" value="NZ_WHNX01000035.1"/>
</dbReference>
<dbReference type="GO" id="GO:0005975">
    <property type="term" value="P:carbohydrate metabolic process"/>
    <property type="evidence" value="ECO:0007669"/>
    <property type="project" value="InterPro"/>
</dbReference>
<dbReference type="EMBL" id="WHNX01000035">
    <property type="protein sequence ID" value="MPW27013.1"/>
    <property type="molecule type" value="Genomic_DNA"/>
</dbReference>
<dbReference type="GO" id="GO:0004751">
    <property type="term" value="F:ribose-5-phosphate isomerase activity"/>
    <property type="evidence" value="ECO:0007669"/>
    <property type="project" value="UniProtKB-EC"/>
</dbReference>
<comment type="caution">
    <text evidence="5">The sequence shown here is derived from an EMBL/GenBank/DDBJ whole genome shotgun (WGS) entry which is preliminary data.</text>
</comment>
<dbReference type="InterPro" id="IPR004785">
    <property type="entry name" value="RpiB"/>
</dbReference>
<organism evidence="5 6">
    <name type="scientific">Alkalibaculum sporogenes</name>
    <dbReference type="NCBI Taxonomy" id="2655001"/>
    <lineage>
        <taxon>Bacteria</taxon>
        <taxon>Bacillati</taxon>
        <taxon>Bacillota</taxon>
        <taxon>Clostridia</taxon>
        <taxon>Eubacteriales</taxon>
        <taxon>Eubacteriaceae</taxon>
        <taxon>Alkalibaculum</taxon>
    </lineage>
</organism>
<dbReference type="Pfam" id="PF02502">
    <property type="entry name" value="LacAB_rpiB"/>
    <property type="match status" value="1"/>
</dbReference>
<feature type="binding site" evidence="4">
    <location>
        <position position="99"/>
    </location>
    <ligand>
        <name>D-ribulose 5-phosphate</name>
        <dbReference type="ChEBI" id="CHEBI:58121"/>
    </ligand>
</feature>
<dbReference type="PANTHER" id="PTHR43732">
    <property type="entry name" value="RIBOSE 5-PHOSPHATE ISOMERASE-RELATED"/>
    <property type="match status" value="1"/>
</dbReference>
<reference evidence="5 6" key="1">
    <citation type="submission" date="2019-10" db="EMBL/GenBank/DDBJ databases">
        <title>Alkalibaculum tamaniensis sp.nov., a new alkaliphilic acetogen, isolated on methoxylated aromatics from a mud volcano.</title>
        <authorList>
            <person name="Khomyakova M.A."/>
            <person name="Merkel A.Y."/>
            <person name="Bonch-Osmolovskaya E.A."/>
            <person name="Slobodkin A.I."/>
        </authorList>
    </citation>
    <scope>NUCLEOTIDE SEQUENCE [LARGE SCALE GENOMIC DNA]</scope>
    <source>
        <strain evidence="5 6">M08DMB</strain>
    </source>
</reference>
<evidence type="ECO:0000256" key="1">
    <source>
        <dbReference type="ARBA" id="ARBA00008754"/>
    </source>
</evidence>
<feature type="binding site" evidence="4">
    <location>
        <begin position="8"/>
        <end position="9"/>
    </location>
    <ligand>
        <name>D-ribulose 5-phosphate</name>
        <dbReference type="ChEBI" id="CHEBI:58121"/>
    </ligand>
</feature>
<proteinExistence type="inferred from homology"/>
<dbReference type="InterPro" id="IPR003500">
    <property type="entry name" value="RpiB_LacA_LacB"/>
</dbReference>
<dbReference type="PANTHER" id="PTHR43732:SF1">
    <property type="entry name" value="RIBOSE 5-PHOSPHATE ISOMERASE"/>
    <property type="match status" value="1"/>
</dbReference>
<dbReference type="EC" id="5.3.1.6" evidence="5"/>
<dbReference type="InterPro" id="IPR051812">
    <property type="entry name" value="SPI_LacAB/RpiB"/>
</dbReference>
<dbReference type="AlphaFoldDB" id="A0A6A7KDC0"/>
<dbReference type="NCBIfam" id="NF004051">
    <property type="entry name" value="PRK05571.1"/>
    <property type="match status" value="1"/>
</dbReference>
<dbReference type="NCBIfam" id="TIGR01120">
    <property type="entry name" value="rpiB"/>
    <property type="match status" value="1"/>
</dbReference>
<keyword evidence="2 5" id="KW-0413">Isomerase</keyword>
<dbReference type="Proteomes" id="UP000440004">
    <property type="component" value="Unassembled WGS sequence"/>
</dbReference>
<dbReference type="InterPro" id="IPR036569">
    <property type="entry name" value="RpiB_LacA_LacB_sf"/>
</dbReference>
<name>A0A6A7KDC0_9FIRM</name>
<evidence type="ECO:0000256" key="4">
    <source>
        <dbReference type="PIRSR" id="PIRSR005384-2"/>
    </source>
</evidence>
<keyword evidence="6" id="KW-1185">Reference proteome</keyword>
<dbReference type="NCBIfam" id="TIGR00689">
    <property type="entry name" value="rpiB_lacA_lacB"/>
    <property type="match status" value="1"/>
</dbReference>
<comment type="similarity">
    <text evidence="1">Belongs to the LacAB/RpiB family.</text>
</comment>
<feature type="binding site" evidence="4">
    <location>
        <begin position="66"/>
        <end position="70"/>
    </location>
    <ligand>
        <name>D-ribulose 5-phosphate</name>
        <dbReference type="ChEBI" id="CHEBI:58121"/>
    </ligand>
</feature>
<feature type="active site" description="Proton acceptor" evidence="3">
    <location>
        <position position="65"/>
    </location>
</feature>
<evidence type="ECO:0000256" key="3">
    <source>
        <dbReference type="PIRSR" id="PIRSR005384-1"/>
    </source>
</evidence>
<feature type="binding site" evidence="4">
    <location>
        <position position="136"/>
    </location>
    <ligand>
        <name>D-ribulose 5-phosphate</name>
        <dbReference type="ChEBI" id="CHEBI:58121"/>
    </ligand>
</feature>
<accession>A0A6A7KDC0</accession>
<dbReference type="SUPFAM" id="SSF89623">
    <property type="entry name" value="Ribose/Galactose isomerase RpiB/AlsB"/>
    <property type="match status" value="1"/>
</dbReference>
<feature type="binding site" evidence="4">
    <location>
        <position position="109"/>
    </location>
    <ligand>
        <name>D-ribulose 5-phosphate</name>
        <dbReference type="ChEBI" id="CHEBI:58121"/>
    </ligand>
</feature>
<sequence length="149" mass="16158">MKIAIGADHGGFGLKGTIITHLEEKGHEVIDLGSYNTDSVDYPEFGEKVAMAVKNKEVDRGIVICGTGLGISISANKVPGIRAALVSETFSARMSIEHNNANILALGARVTGPDLALEIVDVWTEARFLGDRHERRVNKIIDIENKYSK</sequence>
<protein>
    <submittedName>
        <fullName evidence="5">Ribose 5-phosphate isomerase B</fullName>
        <ecNumber evidence="5">5.3.1.6</ecNumber>
    </submittedName>
</protein>
<dbReference type="Gene3D" id="3.40.1400.10">
    <property type="entry name" value="Sugar-phosphate isomerase, RpiB/LacA/LacB"/>
    <property type="match status" value="1"/>
</dbReference>
<evidence type="ECO:0000313" key="5">
    <source>
        <dbReference type="EMBL" id="MPW27013.1"/>
    </source>
</evidence>
<feature type="active site" description="Proton donor" evidence="3">
    <location>
        <position position="98"/>
    </location>
</feature>
<feature type="binding site" evidence="4">
    <location>
        <position position="132"/>
    </location>
    <ligand>
        <name>D-ribulose 5-phosphate</name>
        <dbReference type="ChEBI" id="CHEBI:58121"/>
    </ligand>
</feature>
<dbReference type="PIRSF" id="PIRSF005384">
    <property type="entry name" value="RpiB_LacA_B"/>
    <property type="match status" value="1"/>
</dbReference>
<evidence type="ECO:0000313" key="6">
    <source>
        <dbReference type="Proteomes" id="UP000440004"/>
    </source>
</evidence>